<evidence type="ECO:0000313" key="4">
    <source>
        <dbReference type="Proteomes" id="UP001497457"/>
    </source>
</evidence>
<evidence type="ECO:0000259" key="2">
    <source>
        <dbReference type="Pfam" id="PF23635"/>
    </source>
</evidence>
<dbReference type="InterPro" id="IPR001810">
    <property type="entry name" value="F-box_dom"/>
</dbReference>
<dbReference type="Pfam" id="PF00646">
    <property type="entry name" value="F-box"/>
    <property type="match status" value="1"/>
</dbReference>
<dbReference type="Proteomes" id="UP001497457">
    <property type="component" value="Chromosome 6rd"/>
</dbReference>
<sequence length="384" mass="42457">MAAAPPADLIDDVTAEILLRLPPDEPEHLFRAALVCKPWLRVLCDPAFRRRYRAFHGAPPLLGLLHRLQVLQGDPELGLVPATAAPLSPCPYYRRPLDCRHGRVLLHADNSDWHFVVWDPVTGGQQRVPEPKGIPWLIYTGAVLCAAAGCSHLDCHGGPFRIVFVATHDYTSTVMASVYSSESGAWSALASLDGGCEVYAQHIRDAVANIPYPYTPYVQPMRCTLIGDEIYCIIRWRNAIVKYNWASNCLSMINPPSHNAFDIALMVMEDSTLGFACTEGPCLYIWSRKVNSEGAAEWLRCKAIELETIIPVPNSWDQSFVAGYAEGVDVIFISSDVGLFTIELNSGKVRKLAEPGEYFSVLPYMSFYNPDGGRLSSLAKLTDV</sequence>
<protein>
    <recommendedName>
        <fullName evidence="5">F-box domain-containing protein</fullName>
    </recommendedName>
</protein>
<dbReference type="SUPFAM" id="SSF81383">
    <property type="entry name" value="F-box domain"/>
    <property type="match status" value="1"/>
</dbReference>
<accession>A0ABC9FJY5</accession>
<evidence type="ECO:0008006" key="5">
    <source>
        <dbReference type="Google" id="ProtNLM"/>
    </source>
</evidence>
<keyword evidence="4" id="KW-1185">Reference proteome</keyword>
<proteinExistence type="predicted"/>
<feature type="domain" description="F-box protein AT5G49610-like beta-propeller" evidence="2">
    <location>
        <begin position="97"/>
        <end position="370"/>
    </location>
</feature>
<reference evidence="3" key="1">
    <citation type="submission" date="2024-10" db="EMBL/GenBank/DDBJ databases">
        <authorList>
            <person name="Ryan C."/>
        </authorList>
    </citation>
    <scope>NUCLEOTIDE SEQUENCE [LARGE SCALE GENOMIC DNA]</scope>
</reference>
<dbReference type="PANTHER" id="PTHR32133">
    <property type="entry name" value="OS07G0120400 PROTEIN"/>
    <property type="match status" value="1"/>
</dbReference>
<dbReference type="Pfam" id="PF23635">
    <property type="entry name" value="Beta-prop_AT5G49610-like"/>
    <property type="match status" value="1"/>
</dbReference>
<dbReference type="EMBL" id="OZ075116">
    <property type="protein sequence ID" value="CAL5077018.1"/>
    <property type="molecule type" value="Genomic_DNA"/>
</dbReference>
<feature type="domain" description="F-box" evidence="1">
    <location>
        <begin position="8"/>
        <end position="50"/>
    </location>
</feature>
<evidence type="ECO:0000313" key="3">
    <source>
        <dbReference type="EMBL" id="CAL5077018.1"/>
    </source>
</evidence>
<organism evidence="3 4">
    <name type="scientific">Urochloa decumbens</name>
    <dbReference type="NCBI Taxonomy" id="240449"/>
    <lineage>
        <taxon>Eukaryota</taxon>
        <taxon>Viridiplantae</taxon>
        <taxon>Streptophyta</taxon>
        <taxon>Embryophyta</taxon>
        <taxon>Tracheophyta</taxon>
        <taxon>Spermatophyta</taxon>
        <taxon>Magnoliopsida</taxon>
        <taxon>Liliopsida</taxon>
        <taxon>Poales</taxon>
        <taxon>Poaceae</taxon>
        <taxon>PACMAD clade</taxon>
        <taxon>Panicoideae</taxon>
        <taxon>Panicodae</taxon>
        <taxon>Paniceae</taxon>
        <taxon>Melinidinae</taxon>
        <taxon>Urochloa</taxon>
    </lineage>
</organism>
<gene>
    <name evidence="3" type="ORF">URODEC1_LOCUS106463</name>
</gene>
<dbReference type="InterPro" id="IPR056594">
    <property type="entry name" value="AT5G49610-like_b-prop"/>
</dbReference>
<dbReference type="AlphaFoldDB" id="A0ABC9FJY5"/>
<dbReference type="InterPro" id="IPR036047">
    <property type="entry name" value="F-box-like_dom_sf"/>
</dbReference>
<evidence type="ECO:0000259" key="1">
    <source>
        <dbReference type="Pfam" id="PF00646"/>
    </source>
</evidence>
<name>A0ABC9FJY5_9POAL</name>